<dbReference type="RefSeq" id="WP_104357463.1">
    <property type="nucleotide sequence ID" value="NZ_CALFFA010000035.1"/>
</dbReference>
<organism evidence="1 2">
    <name type="scientific">Caldimonas thermodepolymerans</name>
    <dbReference type="NCBI Taxonomy" id="215580"/>
    <lineage>
        <taxon>Bacteria</taxon>
        <taxon>Pseudomonadati</taxon>
        <taxon>Pseudomonadota</taxon>
        <taxon>Betaproteobacteria</taxon>
        <taxon>Burkholderiales</taxon>
        <taxon>Sphaerotilaceae</taxon>
        <taxon>Caldimonas</taxon>
    </lineage>
</organism>
<evidence type="ECO:0000313" key="1">
    <source>
        <dbReference type="EMBL" id="PPE70099.1"/>
    </source>
</evidence>
<dbReference type="AlphaFoldDB" id="A0A2S5T585"/>
<sequence>MWNDLPPPLAAAIEEVRALAQQRAWQLPDAATLAEARRLLALVGAGWPPPQVQVEPDGQVSLTWEAGPRGWLTFTVAGRGTLTHSAVIAGDDYGQEEPFGDSLPAWAAEVLRRLWDRPLQ</sequence>
<proteinExistence type="predicted"/>
<name>A0A2S5T585_9BURK</name>
<dbReference type="Proteomes" id="UP000239406">
    <property type="component" value="Unassembled WGS sequence"/>
</dbReference>
<keyword evidence="2" id="KW-1185">Reference proteome</keyword>
<comment type="caution">
    <text evidence="1">The sequence shown here is derived from an EMBL/GenBank/DDBJ whole genome shotgun (WGS) entry which is preliminary data.</text>
</comment>
<accession>A0A2S5T585</accession>
<evidence type="ECO:0000313" key="2">
    <source>
        <dbReference type="Proteomes" id="UP000239406"/>
    </source>
</evidence>
<dbReference type="EMBL" id="PSNY01000008">
    <property type="protein sequence ID" value="PPE70099.1"/>
    <property type="molecule type" value="Genomic_DNA"/>
</dbReference>
<gene>
    <name evidence="1" type="ORF">C1702_09625</name>
</gene>
<reference evidence="1 2" key="1">
    <citation type="submission" date="2018-02" db="EMBL/GenBank/DDBJ databases">
        <title>Reclassifiation of [Polyangium] brachysporum DSM 7029 as Guopingzhaonella breviflexa gen. nov., sp. nov., a member of the family Comamonadaceae.</title>
        <authorList>
            <person name="Tang B."/>
        </authorList>
    </citation>
    <scope>NUCLEOTIDE SEQUENCE [LARGE SCALE GENOMIC DNA]</scope>
    <source>
        <strain evidence="1 2">DSM 15344</strain>
    </source>
</reference>
<protein>
    <submittedName>
        <fullName evidence="1">Uncharacterized protein</fullName>
    </submittedName>
</protein>